<dbReference type="InterPro" id="IPR003141">
    <property type="entry name" value="Pol/His_phosphatase_N"/>
</dbReference>
<dbReference type="EMBL" id="CP042425">
    <property type="protein sequence ID" value="QEL18989.1"/>
    <property type="molecule type" value="Genomic_DNA"/>
</dbReference>
<dbReference type="GO" id="GO:0035312">
    <property type="term" value="F:5'-3' DNA exonuclease activity"/>
    <property type="evidence" value="ECO:0007669"/>
    <property type="project" value="TreeGrafter"/>
</dbReference>
<dbReference type="AlphaFoldDB" id="A0A5C1AHS5"/>
<dbReference type="CDD" id="cd07438">
    <property type="entry name" value="PHP_HisPPase_AMP"/>
    <property type="match status" value="1"/>
</dbReference>
<organism evidence="2 3">
    <name type="scientific">Limnoglobus roseus</name>
    <dbReference type="NCBI Taxonomy" id="2598579"/>
    <lineage>
        <taxon>Bacteria</taxon>
        <taxon>Pseudomonadati</taxon>
        <taxon>Planctomycetota</taxon>
        <taxon>Planctomycetia</taxon>
        <taxon>Gemmatales</taxon>
        <taxon>Gemmataceae</taxon>
        <taxon>Limnoglobus</taxon>
    </lineage>
</organism>
<feature type="domain" description="Polymerase/histidinol phosphatase N-terminal" evidence="1">
    <location>
        <begin position="23"/>
        <end position="90"/>
    </location>
</feature>
<gene>
    <name evidence="2" type="ORF">PX52LOC_06039</name>
</gene>
<dbReference type="PANTHER" id="PTHR42924">
    <property type="entry name" value="EXONUCLEASE"/>
    <property type="match status" value="1"/>
</dbReference>
<dbReference type="GO" id="GO:0004534">
    <property type="term" value="F:5'-3' RNA exonuclease activity"/>
    <property type="evidence" value="ECO:0007669"/>
    <property type="project" value="TreeGrafter"/>
</dbReference>
<protein>
    <submittedName>
        <fullName evidence="2">PHP domain-containing protein</fullName>
    </submittedName>
</protein>
<name>A0A5C1AHS5_9BACT</name>
<dbReference type="InterPro" id="IPR004013">
    <property type="entry name" value="PHP_dom"/>
</dbReference>
<evidence type="ECO:0000259" key="1">
    <source>
        <dbReference type="SMART" id="SM00481"/>
    </source>
</evidence>
<dbReference type="Proteomes" id="UP000324974">
    <property type="component" value="Chromosome"/>
</dbReference>
<dbReference type="PANTHER" id="PTHR42924:SF3">
    <property type="entry name" value="POLYMERASE_HISTIDINOL PHOSPHATASE N-TERMINAL DOMAIN-CONTAINING PROTEIN"/>
    <property type="match status" value="1"/>
</dbReference>
<dbReference type="RefSeq" id="WP_168219279.1">
    <property type="nucleotide sequence ID" value="NZ_CP042425.1"/>
</dbReference>
<proteinExistence type="predicted"/>
<dbReference type="KEGG" id="lrs:PX52LOC_06039"/>
<evidence type="ECO:0000313" key="2">
    <source>
        <dbReference type="EMBL" id="QEL18989.1"/>
    </source>
</evidence>
<evidence type="ECO:0000313" key="3">
    <source>
        <dbReference type="Proteomes" id="UP000324974"/>
    </source>
</evidence>
<dbReference type="InterPro" id="IPR016195">
    <property type="entry name" value="Pol/histidinol_Pase-like"/>
</dbReference>
<dbReference type="Gene3D" id="1.10.150.650">
    <property type="match status" value="1"/>
</dbReference>
<dbReference type="SUPFAM" id="SSF89550">
    <property type="entry name" value="PHP domain-like"/>
    <property type="match status" value="1"/>
</dbReference>
<accession>A0A5C1AHS5</accession>
<dbReference type="Gene3D" id="3.20.20.140">
    <property type="entry name" value="Metal-dependent hydrolases"/>
    <property type="match status" value="1"/>
</dbReference>
<dbReference type="InterPro" id="IPR052018">
    <property type="entry name" value="PHP_domain"/>
</dbReference>
<sequence>MPRRQPFTALCQHAANLARPALADLHTHTLASDGEFTASQIVAFAVQAGLKAVAITDHDTTAGFAEAEAAIRANRSPIELIPGVELSTFWDDREYHLLAYFVRPDVAFQEMLRQLQEARERRFQQFRQLLRERGLSLIESNWDHLAVSTPSLGRRHVARELVRAGVVRRLHDAFRHFVLPLSGQVDRLRVISLRDALDRVRAAGGVASLAHPSAEFSRDQLTVLRDWGLGGVEVQFPAVTYSRSLELRAWAGELGLGCTGGSDCHGPERRVGCRTIPMHDLLRFRQSATSAGCAGGGDRTPSVELRN</sequence>
<reference evidence="3" key="1">
    <citation type="submission" date="2019-08" db="EMBL/GenBank/DDBJ databases">
        <title>Limnoglobus roseus gen. nov., sp. nov., a novel freshwater planctomycete with a giant genome from the family Gemmataceae.</title>
        <authorList>
            <person name="Kulichevskaya I.S."/>
            <person name="Naumoff D.G."/>
            <person name="Miroshnikov K."/>
            <person name="Ivanova A."/>
            <person name="Philippov D.A."/>
            <person name="Hakobyan A."/>
            <person name="Rijpstra I.C."/>
            <person name="Sinninghe Damste J.S."/>
            <person name="Liesack W."/>
            <person name="Dedysh S.N."/>
        </authorList>
    </citation>
    <scope>NUCLEOTIDE SEQUENCE [LARGE SCALE GENOMIC DNA]</scope>
    <source>
        <strain evidence="3">PX52</strain>
    </source>
</reference>
<dbReference type="SMART" id="SM00481">
    <property type="entry name" value="POLIIIAc"/>
    <property type="match status" value="1"/>
</dbReference>
<dbReference type="Pfam" id="PF02811">
    <property type="entry name" value="PHP"/>
    <property type="match status" value="1"/>
</dbReference>
<keyword evidence="3" id="KW-1185">Reference proteome</keyword>